<dbReference type="Gene3D" id="3.30.360.10">
    <property type="entry name" value="Dihydrodipicolinate Reductase, domain 2"/>
    <property type="match status" value="1"/>
</dbReference>
<evidence type="ECO:0000256" key="4">
    <source>
        <dbReference type="ARBA" id="ARBA00042988"/>
    </source>
</evidence>
<feature type="domain" description="GFO/IDH/MocA-like oxidoreductase" evidence="7">
    <location>
        <begin position="179"/>
        <end position="266"/>
    </location>
</feature>
<organism evidence="8 9">
    <name type="scientific">Agrocybe pediades</name>
    <dbReference type="NCBI Taxonomy" id="84607"/>
    <lineage>
        <taxon>Eukaryota</taxon>
        <taxon>Fungi</taxon>
        <taxon>Dikarya</taxon>
        <taxon>Basidiomycota</taxon>
        <taxon>Agaricomycotina</taxon>
        <taxon>Agaricomycetes</taxon>
        <taxon>Agaricomycetidae</taxon>
        <taxon>Agaricales</taxon>
        <taxon>Agaricineae</taxon>
        <taxon>Strophariaceae</taxon>
        <taxon>Agrocybe</taxon>
    </lineage>
</organism>
<dbReference type="GO" id="GO:0047837">
    <property type="term" value="F:D-xylose 1-dehydrogenase (NADP+) activity"/>
    <property type="evidence" value="ECO:0007669"/>
    <property type="project" value="UniProtKB-EC"/>
</dbReference>
<dbReference type="PANTHER" id="PTHR22604">
    <property type="entry name" value="OXIDOREDUCTASES"/>
    <property type="match status" value="1"/>
</dbReference>
<dbReference type="InterPro" id="IPR050984">
    <property type="entry name" value="Gfo/Idh/MocA_domain"/>
</dbReference>
<dbReference type="SUPFAM" id="SSF51735">
    <property type="entry name" value="NAD(P)-binding Rossmann-fold domains"/>
    <property type="match status" value="1"/>
</dbReference>
<proteinExistence type="inferred from homology"/>
<accession>A0A8H4QHZ7</accession>
<evidence type="ECO:0000256" key="1">
    <source>
        <dbReference type="ARBA" id="ARBA00010928"/>
    </source>
</evidence>
<dbReference type="PANTHER" id="PTHR22604:SF105">
    <property type="entry name" value="TRANS-1,2-DIHYDROBENZENE-1,2-DIOL DEHYDROGENASE"/>
    <property type="match status" value="1"/>
</dbReference>
<dbReference type="EC" id="1.1.1.179" evidence="3"/>
<evidence type="ECO:0000259" key="6">
    <source>
        <dbReference type="Pfam" id="PF01408"/>
    </source>
</evidence>
<dbReference type="Gene3D" id="3.40.50.720">
    <property type="entry name" value="NAD(P)-binding Rossmann-like Domain"/>
    <property type="match status" value="1"/>
</dbReference>
<dbReference type="EMBL" id="JAACJL010000058">
    <property type="protein sequence ID" value="KAF4611110.1"/>
    <property type="molecule type" value="Genomic_DNA"/>
</dbReference>
<comment type="similarity">
    <text evidence="1">Belongs to the Gfo/Idh/MocA family.</text>
</comment>
<feature type="domain" description="Gfo/Idh/MocA-like oxidoreductase N-terminal" evidence="6">
    <location>
        <begin position="65"/>
        <end position="166"/>
    </location>
</feature>
<evidence type="ECO:0000256" key="5">
    <source>
        <dbReference type="ARBA" id="ARBA00049233"/>
    </source>
</evidence>
<sequence length="413" mass="46297">MALLLQSYTFGKQYLDSWLHPAPQKNPNALKLGVLSTAQINSAAGKFTPFHCDTTGANEGIVIDPVATHPDVVLYAIASRDESTAASFASKYHFQKSYGSYEALLADPEVDFVYISTPNGLHFEWASKALDAGKHVLLEKPFTSNAIEAEALVQKSKQSGKILMEAFHWQFHPAAHLFRELLDSGEYGGILRTDAAMTTTPAVPPGDIRWQFDLAGGSLMDMTYAISFTRYALHAETPEKVLSATAGPSSHDPRVDRSMTAALQFKLRNVNKNADNSNVDSTIYTDMSRSYLFGVIPRFWEFPSIRVETDRAEIYFYNAMMPHLYHYIGITDKETGKTRYVSLYKGGPLWKDRGETYWSTYRYQLEAFVDKIRGRKPVWWIEGEDSIAQMKTIDEVYKASGLPLRPTSPLLAA</sequence>
<dbReference type="InterPro" id="IPR000683">
    <property type="entry name" value="Gfo/Idh/MocA-like_OxRdtase_N"/>
</dbReference>
<protein>
    <recommendedName>
        <fullName evidence="3">D-xylose 1-dehydrogenase (NADP(+), D-xylono-1,5-lactone-forming)</fullName>
        <ecNumber evidence="3">1.1.1.179</ecNumber>
    </recommendedName>
    <alternativeName>
        <fullName evidence="4">D-xylose-NADP dehydrogenase</fullName>
    </alternativeName>
</protein>
<name>A0A8H4QHZ7_9AGAR</name>
<evidence type="ECO:0000256" key="3">
    <source>
        <dbReference type="ARBA" id="ARBA00038984"/>
    </source>
</evidence>
<reference evidence="8 9" key="1">
    <citation type="submission" date="2019-12" db="EMBL/GenBank/DDBJ databases">
        <authorList>
            <person name="Floudas D."/>
            <person name="Bentzer J."/>
            <person name="Ahren D."/>
            <person name="Johansson T."/>
            <person name="Persson P."/>
            <person name="Tunlid A."/>
        </authorList>
    </citation>
    <scope>NUCLEOTIDE SEQUENCE [LARGE SCALE GENOMIC DNA]</scope>
    <source>
        <strain evidence="8 9">CBS 102.39</strain>
    </source>
</reference>
<evidence type="ECO:0000259" key="7">
    <source>
        <dbReference type="Pfam" id="PF22725"/>
    </source>
</evidence>
<dbReference type="Proteomes" id="UP000521872">
    <property type="component" value="Unassembled WGS sequence"/>
</dbReference>
<dbReference type="Pfam" id="PF22725">
    <property type="entry name" value="GFO_IDH_MocA_C3"/>
    <property type="match status" value="1"/>
</dbReference>
<dbReference type="SUPFAM" id="SSF55347">
    <property type="entry name" value="Glyceraldehyde-3-phosphate dehydrogenase-like, C-terminal domain"/>
    <property type="match status" value="1"/>
</dbReference>
<evidence type="ECO:0000256" key="2">
    <source>
        <dbReference type="ARBA" id="ARBA00023002"/>
    </source>
</evidence>
<dbReference type="Pfam" id="PF01408">
    <property type="entry name" value="GFO_IDH_MocA"/>
    <property type="match status" value="1"/>
</dbReference>
<dbReference type="AlphaFoldDB" id="A0A8H4QHZ7"/>
<keyword evidence="2" id="KW-0560">Oxidoreductase</keyword>
<dbReference type="InterPro" id="IPR055170">
    <property type="entry name" value="GFO_IDH_MocA-like_dom"/>
</dbReference>
<dbReference type="InterPro" id="IPR036291">
    <property type="entry name" value="NAD(P)-bd_dom_sf"/>
</dbReference>
<comment type="catalytic activity">
    <reaction evidence="5">
        <text>D-xylose + NADP(+) = D-xylono-1,5-lactone + NADPH + H(+)</text>
        <dbReference type="Rhea" id="RHEA:22000"/>
        <dbReference type="ChEBI" id="CHEBI:15378"/>
        <dbReference type="ChEBI" id="CHEBI:15867"/>
        <dbReference type="ChEBI" id="CHEBI:53455"/>
        <dbReference type="ChEBI" id="CHEBI:57783"/>
        <dbReference type="ChEBI" id="CHEBI:58349"/>
        <dbReference type="EC" id="1.1.1.179"/>
    </reaction>
</comment>
<keyword evidence="9" id="KW-1185">Reference proteome</keyword>
<evidence type="ECO:0000313" key="9">
    <source>
        <dbReference type="Proteomes" id="UP000521872"/>
    </source>
</evidence>
<evidence type="ECO:0000313" key="8">
    <source>
        <dbReference type="EMBL" id="KAF4611110.1"/>
    </source>
</evidence>
<comment type="caution">
    <text evidence="8">The sequence shown here is derived from an EMBL/GenBank/DDBJ whole genome shotgun (WGS) entry which is preliminary data.</text>
</comment>
<gene>
    <name evidence="8" type="ORF">D9613_007300</name>
</gene>
<dbReference type="GO" id="GO:0000166">
    <property type="term" value="F:nucleotide binding"/>
    <property type="evidence" value="ECO:0007669"/>
    <property type="project" value="InterPro"/>
</dbReference>